<comment type="subcellular location">
    <subcellularLocation>
        <location evidence="1">Secreted</location>
        <location evidence="1">Extracellular space</location>
        <location evidence="1">Extracellular matrix</location>
        <location evidence="1">Basement membrane</location>
    </subcellularLocation>
</comment>
<dbReference type="Pfam" id="PF06119">
    <property type="entry name" value="NIDO"/>
    <property type="match status" value="1"/>
</dbReference>
<dbReference type="PANTHER" id="PTHR24050">
    <property type="entry name" value="PA14 DOMAIN-CONTAINING PROTEIN"/>
    <property type="match status" value="1"/>
</dbReference>
<keyword evidence="3" id="KW-0272">Extracellular matrix</keyword>
<keyword evidence="11" id="KW-0325">Glycoprotein</keyword>
<dbReference type="InterPro" id="IPR001881">
    <property type="entry name" value="EGF-like_Ca-bd_dom"/>
</dbReference>
<feature type="domain" description="EGF-like" evidence="15">
    <location>
        <begin position="575"/>
        <end position="615"/>
    </location>
</feature>
<evidence type="ECO:0000313" key="18">
    <source>
        <dbReference type="EMBL" id="JAV79120.1"/>
    </source>
</evidence>
<dbReference type="EMBL" id="GEZM01043435">
    <property type="protein sequence ID" value="JAV79120.1"/>
    <property type="molecule type" value="Transcribed_RNA"/>
</dbReference>
<dbReference type="Gene3D" id="2.40.155.10">
    <property type="entry name" value="Green fluorescent protein"/>
    <property type="match status" value="1"/>
</dbReference>
<evidence type="ECO:0000256" key="2">
    <source>
        <dbReference type="ARBA" id="ARBA00022525"/>
    </source>
</evidence>
<evidence type="ECO:0000256" key="4">
    <source>
        <dbReference type="ARBA" id="ARBA00022536"/>
    </source>
</evidence>
<dbReference type="SMART" id="SM00181">
    <property type="entry name" value="EGF"/>
    <property type="match status" value="12"/>
</dbReference>
<keyword evidence="2" id="KW-0964">Secreted</keyword>
<evidence type="ECO:0008006" key="19">
    <source>
        <dbReference type="Google" id="ProtNLM"/>
    </source>
</evidence>
<feature type="disulfide bond" evidence="12">
    <location>
        <begin position="858"/>
        <end position="875"/>
    </location>
</feature>
<dbReference type="InterPro" id="IPR018097">
    <property type="entry name" value="EGF_Ca-bd_CS"/>
</dbReference>
<comment type="caution">
    <text evidence="12">Lacks conserved residue(s) required for the propagation of feature annotation.</text>
</comment>
<dbReference type="InterPro" id="IPR000742">
    <property type="entry name" value="EGF"/>
</dbReference>
<feature type="repeat" description="LDL-receptor class B" evidence="13">
    <location>
        <begin position="1152"/>
        <end position="1194"/>
    </location>
</feature>
<dbReference type="SMART" id="SM00179">
    <property type="entry name" value="EGF_CA"/>
    <property type="match status" value="3"/>
</dbReference>
<dbReference type="SMART" id="SM00539">
    <property type="entry name" value="NIDO"/>
    <property type="match status" value="1"/>
</dbReference>
<keyword evidence="7" id="KW-0106">Calcium</keyword>
<dbReference type="GO" id="GO:0007160">
    <property type="term" value="P:cell-matrix adhesion"/>
    <property type="evidence" value="ECO:0007669"/>
    <property type="project" value="InterPro"/>
</dbReference>
<dbReference type="SMART" id="SM00682">
    <property type="entry name" value="G2F"/>
    <property type="match status" value="1"/>
</dbReference>
<evidence type="ECO:0000256" key="1">
    <source>
        <dbReference type="ARBA" id="ARBA00004302"/>
    </source>
</evidence>
<evidence type="ECO:0000259" key="17">
    <source>
        <dbReference type="PROSITE" id="PS51220"/>
    </source>
</evidence>
<feature type="disulfide bond" evidence="12">
    <location>
        <begin position="815"/>
        <end position="832"/>
    </location>
</feature>
<keyword evidence="6" id="KW-0677">Repeat</keyword>
<keyword evidence="9" id="KW-0130">Cell adhesion</keyword>
<dbReference type="SUPFAM" id="SSF57184">
    <property type="entry name" value="Growth factor receptor domain"/>
    <property type="match status" value="2"/>
</dbReference>
<dbReference type="PANTHER" id="PTHR24050:SF28">
    <property type="entry name" value="UROMODULIN-LIKE"/>
    <property type="match status" value="1"/>
</dbReference>
<feature type="domain" description="NIDO" evidence="17">
    <location>
        <begin position="94"/>
        <end position="244"/>
    </location>
</feature>
<feature type="domain" description="EGF-like" evidence="15">
    <location>
        <begin position="1018"/>
        <end position="1059"/>
    </location>
</feature>
<evidence type="ECO:0000256" key="13">
    <source>
        <dbReference type="PROSITE-ProRule" id="PRU00461"/>
    </source>
</evidence>
<reference evidence="18" key="1">
    <citation type="journal article" date="2016" name="Sci. Rep.">
        <title>Molecular characterization of firefly nuptial gifts: a multi-omics approach sheds light on postcopulatory sexual selection.</title>
        <authorList>
            <person name="Al-Wathiqui N."/>
            <person name="Fallon T.R."/>
            <person name="South A."/>
            <person name="Weng J.K."/>
            <person name="Lewis S.M."/>
        </authorList>
    </citation>
    <scope>NUCLEOTIDE SEQUENCE</scope>
</reference>
<evidence type="ECO:0000256" key="9">
    <source>
        <dbReference type="ARBA" id="ARBA00022889"/>
    </source>
</evidence>
<keyword evidence="5 14" id="KW-0732">Signal</keyword>
<dbReference type="FunFam" id="2.10.25.10:FF:000038">
    <property type="entry name" value="Fibrillin 2"/>
    <property type="match status" value="1"/>
</dbReference>
<evidence type="ECO:0000256" key="5">
    <source>
        <dbReference type="ARBA" id="ARBA00022729"/>
    </source>
</evidence>
<keyword evidence="10 12" id="KW-1015">Disulfide bond</keyword>
<dbReference type="CDD" id="cd00255">
    <property type="entry name" value="nidG2"/>
    <property type="match status" value="1"/>
</dbReference>
<dbReference type="Gene3D" id="2.10.25.10">
    <property type="entry name" value="Laminin"/>
    <property type="match status" value="7"/>
</dbReference>
<dbReference type="PROSITE" id="PS50993">
    <property type="entry name" value="NIDOGEN_G2"/>
    <property type="match status" value="1"/>
</dbReference>
<sequence>MGNFTTFLWLFLNLLLVTRGFPADLLYDYENIGSFLNSADEVSSSEIKLKVPIVFYGQVYSSIFVNSNGLLSFQTDIPTFFNIEFPLDYPVIAPLYSNVDISKTGTISYYETSNADLIARASRNVHKAFSYSGDFLATSLFVATWSRVGYHRNGTDKLNTFQVVIISDGDDSFVEFLYPENGIQWIQGTGADSGLPDARAQAGFIGADDRFYVLHGSGTDQIKNIERWSNTDVPGQWIYRVGRIDSDANIEEPDTYNNVVDNTVPKSCEKGASQCHGFAKCIDHAEGFCCSCRELYYGNGKFCVKKDAPIRVNGKVNGEINGEKLSNLDLQSYIVMVDGRAYTAISKIPEPIAHSFQSLYTVGGLLGWVFAKPVADSVNGFQLTGGVFNQTATIIFKNTNHKVTIKQKGLGLDVYDQLRLDIELQGDIPQLLPEAKVNMDDYEEQFTLTGPGILQSSSAKSFTYNNLEGNSVTIEFSLDQSVIFDYCKYSAVPVGTTWRVKSSKNFISYESKEQLARFGLSSKVSPVGDFDPCAEGKAVCGTNSACVVENDSFICACHPGFEYIYKENGEAVCEDVNECQKGLNECDYNAQCVNQVGSYSCTCNPGFEGNGYYCENAQNCRNVRCPENSECVDNGVAYCQCLPGFTGNGQVCVPIINRSCHIANNCSPYGYCAIDQLTNSYYCQCLPDYIGDGYYCEPDSALRPTTIQTYTEEPVTAHCQFGSCRCPHGYERQGEYCVLAVEKDTTTSEITTPEIETETEPLSRPEAQCFKSQCFCPRGYQLEAQTNSCLPKFAGTLETMGFSGFKISCNVLNNCHRNAQCVFELSTNNHQCICNIGFDGDGYYCVETEVPCTTEIDCDPHATCIYEDHLKKSICVCNVGYRGNGGQCSKGGCISHDQCPLNEQCAYSSSIGAYECICKEGLDRDSQQQCVRIEGTCGGGICVEHAECFNDELQHISYCRCKAEYEGDGITECRPKPIPCNVVNNCDPQARCLYHQETGHYRCVCNDGFNGDGMFCYLERNCHNDPYMCHARAMCVKNAELKYTCECQPGYTGNGTICKESPRPEGNFLFLNQGKATLRIPFDNAQSAKLTHINAMQTAVGLDIDCLVGRVYWSDIIGGVIKSSTYNGSAVLDFVVDDVGSPEGISIDWVSRNVYWTDSTKDTIEVANIETKLRTTLFKTGLVNPRGIAVHPQRGKIFWSDWDRDDPKIEWANADGTGREIFLKSDSVKLPNSLVIDFDTERICYADAGTKKIMCLDIDSKYAHTIAENCTYPFGITVTDEIIYWSDWISKKIERVNKHTLERLKPLNVPLAGTNKLYGLVAVPQHCLGLVNVCQYYKSQCPVNHICLPDGKGSRRCVCGYDISSPSSKPPCIP</sequence>
<protein>
    <recommendedName>
        <fullName evidence="19">Nidogen</fullName>
    </recommendedName>
</protein>
<dbReference type="InterPro" id="IPR006605">
    <property type="entry name" value="G2_nidogen/fibulin_G2F"/>
</dbReference>
<feature type="repeat" description="LDL-receptor class B" evidence="13">
    <location>
        <begin position="1195"/>
        <end position="1240"/>
    </location>
</feature>
<feature type="domain" description="EGF-like" evidence="15">
    <location>
        <begin position="529"/>
        <end position="567"/>
    </location>
</feature>
<evidence type="ECO:0000256" key="14">
    <source>
        <dbReference type="SAM" id="SignalP"/>
    </source>
</evidence>
<dbReference type="InterPro" id="IPR000033">
    <property type="entry name" value="LDLR_classB_rpt"/>
</dbReference>
<dbReference type="InterPro" id="IPR024731">
    <property type="entry name" value="NELL2-like_EGF"/>
</dbReference>
<dbReference type="Pfam" id="PF00058">
    <property type="entry name" value="Ldl_recept_b"/>
    <property type="match status" value="2"/>
</dbReference>
<keyword evidence="4 12" id="KW-0245">EGF-like domain</keyword>
<dbReference type="InterPro" id="IPR009030">
    <property type="entry name" value="Growth_fac_rcpt_cys_sf"/>
</dbReference>
<dbReference type="PROSITE" id="PS00010">
    <property type="entry name" value="ASX_HYDROXYL"/>
    <property type="match status" value="1"/>
</dbReference>
<feature type="disulfide bond" evidence="12">
    <location>
        <begin position="986"/>
        <end position="1003"/>
    </location>
</feature>
<proteinExistence type="predicted"/>
<evidence type="ECO:0000256" key="10">
    <source>
        <dbReference type="ARBA" id="ARBA00023157"/>
    </source>
</evidence>
<evidence type="ECO:0000259" key="16">
    <source>
        <dbReference type="PROSITE" id="PS50993"/>
    </source>
</evidence>
<feature type="domain" description="EGF-like" evidence="15">
    <location>
        <begin position="616"/>
        <end position="653"/>
    </location>
</feature>
<dbReference type="PROSITE" id="PS01187">
    <property type="entry name" value="EGF_CA"/>
    <property type="match status" value="1"/>
</dbReference>
<feature type="domain" description="Nidogen G2 beta-barrel" evidence="16">
    <location>
        <begin position="308"/>
        <end position="534"/>
    </location>
</feature>
<evidence type="ECO:0000256" key="8">
    <source>
        <dbReference type="ARBA" id="ARBA00022869"/>
    </source>
</evidence>
<dbReference type="FunFam" id="2.120.10.30:FF:000241">
    <property type="entry name" value="Low-density lipoprotein receptor-related protein 6"/>
    <property type="match status" value="1"/>
</dbReference>
<dbReference type="InterPro" id="IPR009017">
    <property type="entry name" value="GFP"/>
</dbReference>
<organism evidence="18">
    <name type="scientific">Photinus pyralis</name>
    <name type="common">Common eastern firefly</name>
    <name type="synonym">Lampyris pyralis</name>
    <dbReference type="NCBI Taxonomy" id="7054"/>
    <lineage>
        <taxon>Eukaryota</taxon>
        <taxon>Metazoa</taxon>
        <taxon>Ecdysozoa</taxon>
        <taxon>Arthropoda</taxon>
        <taxon>Hexapoda</taxon>
        <taxon>Insecta</taxon>
        <taxon>Pterygota</taxon>
        <taxon>Neoptera</taxon>
        <taxon>Endopterygota</taxon>
        <taxon>Coleoptera</taxon>
        <taxon>Polyphaga</taxon>
        <taxon>Elateriformia</taxon>
        <taxon>Elateroidea</taxon>
        <taxon>Lampyridae</taxon>
        <taxon>Lampyrinae</taxon>
        <taxon>Photinus</taxon>
    </lineage>
</organism>
<dbReference type="GO" id="GO:0005509">
    <property type="term" value="F:calcium ion binding"/>
    <property type="evidence" value="ECO:0007669"/>
    <property type="project" value="InterPro"/>
</dbReference>
<dbReference type="PROSITE" id="PS50026">
    <property type="entry name" value="EGF_3"/>
    <property type="match status" value="8"/>
</dbReference>
<dbReference type="Pfam" id="PF07474">
    <property type="entry name" value="G2F"/>
    <property type="match status" value="1"/>
</dbReference>
<dbReference type="PROSITE" id="PS51220">
    <property type="entry name" value="NIDO"/>
    <property type="match status" value="1"/>
</dbReference>
<evidence type="ECO:0000256" key="7">
    <source>
        <dbReference type="ARBA" id="ARBA00022837"/>
    </source>
</evidence>
<dbReference type="Gene3D" id="2.120.10.30">
    <property type="entry name" value="TolB, C-terminal domain"/>
    <property type="match status" value="1"/>
</dbReference>
<dbReference type="PROSITE" id="PS51120">
    <property type="entry name" value="LDLRB"/>
    <property type="match status" value="3"/>
</dbReference>
<dbReference type="PROSITE" id="PS01186">
    <property type="entry name" value="EGF_2"/>
    <property type="match status" value="6"/>
</dbReference>
<dbReference type="InterPro" id="IPR052235">
    <property type="entry name" value="Nephronectin_domain"/>
</dbReference>
<dbReference type="CDD" id="cd00054">
    <property type="entry name" value="EGF_CA"/>
    <property type="match status" value="1"/>
</dbReference>
<feature type="domain" description="EGF-like" evidence="15">
    <location>
        <begin position="848"/>
        <end position="889"/>
    </location>
</feature>
<dbReference type="InterPro" id="IPR011042">
    <property type="entry name" value="6-blade_b-propeller_TolB-like"/>
</dbReference>
<evidence type="ECO:0000256" key="3">
    <source>
        <dbReference type="ARBA" id="ARBA00022530"/>
    </source>
</evidence>
<feature type="signal peptide" evidence="14">
    <location>
        <begin position="1"/>
        <end position="20"/>
    </location>
</feature>
<accession>A0A1Y1M364</accession>
<dbReference type="Pfam" id="PF12947">
    <property type="entry name" value="EGF_3"/>
    <property type="match status" value="2"/>
</dbReference>
<dbReference type="SUPFAM" id="SSF63825">
    <property type="entry name" value="YWTD domain"/>
    <property type="match status" value="1"/>
</dbReference>
<dbReference type="Pfam" id="PF07645">
    <property type="entry name" value="EGF_CA"/>
    <property type="match status" value="1"/>
</dbReference>
<dbReference type="InterPro" id="IPR003886">
    <property type="entry name" value="NIDO_dom"/>
</dbReference>
<feature type="domain" description="EGF-like" evidence="15">
    <location>
        <begin position="656"/>
        <end position="697"/>
    </location>
</feature>
<feature type="domain" description="EGF-like" evidence="15">
    <location>
        <begin position="976"/>
        <end position="1017"/>
    </location>
</feature>
<feature type="domain" description="EGF-like" evidence="15">
    <location>
        <begin position="805"/>
        <end position="846"/>
    </location>
</feature>
<dbReference type="InterPro" id="IPR000152">
    <property type="entry name" value="EGF-type_Asp/Asn_hydroxyl_site"/>
</dbReference>
<evidence type="ECO:0000256" key="6">
    <source>
        <dbReference type="ARBA" id="ARBA00022737"/>
    </source>
</evidence>
<dbReference type="GO" id="GO:0005604">
    <property type="term" value="C:basement membrane"/>
    <property type="evidence" value="ECO:0007669"/>
    <property type="project" value="UniProtKB-SubCell"/>
</dbReference>
<feature type="repeat" description="LDL-receptor class B" evidence="13">
    <location>
        <begin position="1109"/>
        <end position="1151"/>
    </location>
</feature>
<feature type="disulfide bond" evidence="12">
    <location>
        <begin position="666"/>
        <end position="683"/>
    </location>
</feature>
<dbReference type="InterPro" id="IPR049883">
    <property type="entry name" value="NOTCH1_EGF-like"/>
</dbReference>
<dbReference type="SUPFAM" id="SSF54511">
    <property type="entry name" value="GFP-like"/>
    <property type="match status" value="1"/>
</dbReference>
<dbReference type="SMART" id="SM00135">
    <property type="entry name" value="LY"/>
    <property type="match status" value="5"/>
</dbReference>
<evidence type="ECO:0000256" key="11">
    <source>
        <dbReference type="ARBA" id="ARBA00023180"/>
    </source>
</evidence>
<evidence type="ECO:0000256" key="12">
    <source>
        <dbReference type="PROSITE-ProRule" id="PRU00076"/>
    </source>
</evidence>
<name>A0A1Y1M364_PHOPY</name>
<feature type="chain" id="PRO_5012417634" description="Nidogen" evidence="14">
    <location>
        <begin position="21"/>
        <end position="1374"/>
    </location>
</feature>
<evidence type="ECO:0000259" key="15">
    <source>
        <dbReference type="PROSITE" id="PS50026"/>
    </source>
</evidence>
<keyword evidence="8" id="KW-0084">Basement membrane</keyword>